<comment type="cofactor">
    <cofactor evidence="1">
        <name>Mg(2+)</name>
        <dbReference type="ChEBI" id="CHEBI:18420"/>
    </cofactor>
</comment>
<dbReference type="SFLD" id="SFLDS00003">
    <property type="entry name" value="Haloacid_Dehalogenase"/>
    <property type="match status" value="1"/>
</dbReference>
<proteinExistence type="predicted"/>
<dbReference type="GO" id="GO:0044281">
    <property type="term" value="P:small molecule metabolic process"/>
    <property type="evidence" value="ECO:0007669"/>
    <property type="project" value="UniProtKB-ARBA"/>
</dbReference>
<dbReference type="AlphaFoldDB" id="A0A934R3Y6"/>
<dbReference type="Proteomes" id="UP000600139">
    <property type="component" value="Unassembled WGS sequence"/>
</dbReference>
<keyword evidence="3" id="KW-0460">Magnesium</keyword>
<dbReference type="SUPFAM" id="SSF56784">
    <property type="entry name" value="HAD-like"/>
    <property type="match status" value="1"/>
</dbReference>
<dbReference type="PRINTS" id="PR00413">
    <property type="entry name" value="HADHALOGNASE"/>
</dbReference>
<dbReference type="InterPro" id="IPR036412">
    <property type="entry name" value="HAD-like_sf"/>
</dbReference>
<dbReference type="SFLD" id="SFLDG01129">
    <property type="entry name" value="C1.5:_HAD__Beta-PGM__Phosphata"/>
    <property type="match status" value="1"/>
</dbReference>
<gene>
    <name evidence="4" type="ORF">JIN84_05400</name>
</gene>
<sequence length="228" mass="24798">MQSFFPDIKAVAFDLDDTLFDREESVRSLLGSWLGPVPSGTMEEILWRDAGGHSPRELFFDWLGKTFPGLGDDLWRRFREEISAHVMVDPAARGLLEQIASSGLSLGLLSNGGTVHQLAKLQATGLAGYFLPERVLISEALGMDKPDPGAFVALTGVLGLPPEHILFIGDDPVFDVAGAKCAGLKTCWLRRRNGSGNCGDADLAIDSLFELMNPFRRLAMLDKAIPDV</sequence>
<keyword evidence="2 4" id="KW-0378">Hydrolase</keyword>
<keyword evidence="5" id="KW-1185">Reference proteome</keyword>
<dbReference type="GO" id="GO:0016787">
    <property type="term" value="F:hydrolase activity"/>
    <property type="evidence" value="ECO:0007669"/>
    <property type="project" value="UniProtKB-KW"/>
</dbReference>
<dbReference type="InterPro" id="IPR051400">
    <property type="entry name" value="HAD-like_hydrolase"/>
</dbReference>
<dbReference type="EMBL" id="JAENIK010000004">
    <property type="protein sequence ID" value="MBK1815040.1"/>
    <property type="molecule type" value="Genomic_DNA"/>
</dbReference>
<accession>A0A934R3Y6</accession>
<reference evidence="4" key="1">
    <citation type="submission" date="2021-01" db="EMBL/GenBank/DDBJ databases">
        <title>Modified the classification status of verrucomicrobia.</title>
        <authorList>
            <person name="Feng X."/>
        </authorList>
    </citation>
    <scope>NUCLEOTIDE SEQUENCE</scope>
    <source>
        <strain evidence="4">JCM 18052</strain>
    </source>
</reference>
<name>A0A934R3Y6_9BACT</name>
<evidence type="ECO:0000313" key="5">
    <source>
        <dbReference type="Proteomes" id="UP000600139"/>
    </source>
</evidence>
<evidence type="ECO:0000313" key="4">
    <source>
        <dbReference type="EMBL" id="MBK1815040.1"/>
    </source>
</evidence>
<dbReference type="RefSeq" id="WP_200349986.1">
    <property type="nucleotide sequence ID" value="NZ_BAABHZ010000010.1"/>
</dbReference>
<organism evidence="4 5">
    <name type="scientific">Luteolibacter yonseiensis</name>
    <dbReference type="NCBI Taxonomy" id="1144680"/>
    <lineage>
        <taxon>Bacteria</taxon>
        <taxon>Pseudomonadati</taxon>
        <taxon>Verrucomicrobiota</taxon>
        <taxon>Verrucomicrobiia</taxon>
        <taxon>Verrucomicrobiales</taxon>
        <taxon>Verrucomicrobiaceae</taxon>
        <taxon>Luteolibacter</taxon>
    </lineage>
</organism>
<evidence type="ECO:0000256" key="1">
    <source>
        <dbReference type="ARBA" id="ARBA00001946"/>
    </source>
</evidence>
<protein>
    <submittedName>
        <fullName evidence="4">HAD family hydrolase</fullName>
    </submittedName>
</protein>
<dbReference type="InterPro" id="IPR023214">
    <property type="entry name" value="HAD_sf"/>
</dbReference>
<dbReference type="PANTHER" id="PTHR46470">
    <property type="entry name" value="N-ACYLNEURAMINATE-9-PHOSPHATASE"/>
    <property type="match status" value="1"/>
</dbReference>
<evidence type="ECO:0000256" key="2">
    <source>
        <dbReference type="ARBA" id="ARBA00022801"/>
    </source>
</evidence>
<dbReference type="Pfam" id="PF00702">
    <property type="entry name" value="Hydrolase"/>
    <property type="match status" value="1"/>
</dbReference>
<dbReference type="InterPro" id="IPR006439">
    <property type="entry name" value="HAD-SF_hydro_IA"/>
</dbReference>
<dbReference type="Gene3D" id="1.10.150.520">
    <property type="match status" value="1"/>
</dbReference>
<comment type="caution">
    <text evidence="4">The sequence shown here is derived from an EMBL/GenBank/DDBJ whole genome shotgun (WGS) entry which is preliminary data.</text>
</comment>
<evidence type="ECO:0000256" key="3">
    <source>
        <dbReference type="ARBA" id="ARBA00022842"/>
    </source>
</evidence>
<dbReference type="NCBIfam" id="TIGR01549">
    <property type="entry name" value="HAD-SF-IA-v1"/>
    <property type="match status" value="1"/>
</dbReference>
<dbReference type="Gene3D" id="3.40.50.1000">
    <property type="entry name" value="HAD superfamily/HAD-like"/>
    <property type="match status" value="1"/>
</dbReference>